<dbReference type="Gene3D" id="3.30.2350.10">
    <property type="entry name" value="Pseudouridine synthase"/>
    <property type="match status" value="1"/>
</dbReference>
<reference evidence="3" key="3">
    <citation type="submission" date="2025-05" db="UniProtKB">
        <authorList>
            <consortium name="EnsemblMetazoa"/>
        </authorList>
    </citation>
    <scope>IDENTIFICATION</scope>
</reference>
<evidence type="ECO:0000313" key="4">
    <source>
        <dbReference type="Proteomes" id="UP001652680"/>
    </source>
</evidence>
<dbReference type="Proteomes" id="UP001652680">
    <property type="component" value="Unassembled WGS sequence"/>
</dbReference>
<dbReference type="Pfam" id="PF01509">
    <property type="entry name" value="TruB_N"/>
    <property type="match status" value="1"/>
</dbReference>
<dbReference type="InterPro" id="IPR039048">
    <property type="entry name" value="Trub2"/>
</dbReference>
<evidence type="ECO:0000313" key="3">
    <source>
        <dbReference type="EnsemblMetazoa" id="XP_016988359.1"/>
    </source>
</evidence>
<comment type="similarity">
    <text evidence="1">Belongs to the pseudouridine synthase TruB family.</text>
</comment>
<dbReference type="GO" id="GO:0006396">
    <property type="term" value="P:RNA processing"/>
    <property type="evidence" value="ECO:0007669"/>
    <property type="project" value="InterPro"/>
</dbReference>
<dbReference type="SUPFAM" id="SSF55120">
    <property type="entry name" value="Pseudouridine synthase"/>
    <property type="match status" value="1"/>
</dbReference>
<evidence type="ECO:0000256" key="1">
    <source>
        <dbReference type="ARBA" id="ARBA00008999"/>
    </source>
</evidence>
<dbReference type="CDD" id="cd02868">
    <property type="entry name" value="PseudoU_synth_hTruB2_like"/>
    <property type="match status" value="1"/>
</dbReference>
<dbReference type="GeneID" id="108050953"/>
<sequence>MALTKVYDAATVFKHLGGILNVYKPAGMKVNHVRNAILSNICKGLNEMEQREPRKLKEERPLLGTGTAADTVLHNIADQTDLSDHVLSTGPRYLPRDLKCSTVSNLGDHTSGVLLFGINKGTGQSSSIRRNRPVRVYHITGRLGSATESHLPDSRVTMRSNHRHVSADRISGLAASMQASHQRKMFELCGVDLQTQEAYELACRGLLRPADDSQPVVYGIKLIQFERPHFTLEVHAINETQEYLAALVHDMALELRTVAHCSQLRCVRHAHFDVRDSLLRHAWHLPGIIKNLRQQRDILRAHPQLLRQQRVELQATQ</sequence>
<dbReference type="EnsemblMetazoa" id="XM_017132870.2">
    <property type="protein sequence ID" value="XP_016988359.1"/>
    <property type="gene ID" value="LOC108050953"/>
</dbReference>
<organism evidence="5">
    <name type="scientific">Drosophila rhopaloa</name>
    <name type="common">Fruit fly</name>
    <dbReference type="NCBI Taxonomy" id="1041015"/>
    <lineage>
        <taxon>Eukaryota</taxon>
        <taxon>Metazoa</taxon>
        <taxon>Ecdysozoa</taxon>
        <taxon>Arthropoda</taxon>
        <taxon>Hexapoda</taxon>
        <taxon>Insecta</taxon>
        <taxon>Pterygota</taxon>
        <taxon>Neoptera</taxon>
        <taxon>Endopterygota</taxon>
        <taxon>Diptera</taxon>
        <taxon>Brachycera</taxon>
        <taxon>Muscomorpha</taxon>
        <taxon>Ephydroidea</taxon>
        <taxon>Drosophilidae</taxon>
        <taxon>Drosophila</taxon>
        <taxon>Sophophora</taxon>
    </lineage>
</organism>
<feature type="domain" description="Pseudouridine synthase II N-terminal" evidence="2">
    <location>
        <begin position="109"/>
        <end position="240"/>
    </location>
</feature>
<protein>
    <submittedName>
        <fullName evidence="5">Probable tRNA pseudouridine synthase 2</fullName>
    </submittedName>
</protein>
<dbReference type="AlphaFoldDB" id="A0A6P4FGH7"/>
<dbReference type="GO" id="GO:0009982">
    <property type="term" value="F:pseudouridine synthase activity"/>
    <property type="evidence" value="ECO:0007669"/>
    <property type="project" value="InterPro"/>
</dbReference>
<dbReference type="InterPro" id="IPR002501">
    <property type="entry name" value="PsdUridine_synth_N"/>
</dbReference>
<dbReference type="GO" id="GO:0001522">
    <property type="term" value="P:pseudouridine synthesis"/>
    <property type="evidence" value="ECO:0007669"/>
    <property type="project" value="InterPro"/>
</dbReference>
<name>A0A6P4FGH7_DRORH</name>
<dbReference type="InterPro" id="IPR020103">
    <property type="entry name" value="PsdUridine_synth_cat_dom_sf"/>
</dbReference>
<proteinExistence type="inferred from homology"/>
<reference evidence="5" key="2">
    <citation type="submission" date="2025-04" db="UniProtKB">
        <authorList>
            <consortium name="RefSeq"/>
        </authorList>
    </citation>
    <scope>IDENTIFICATION</scope>
</reference>
<dbReference type="OrthoDB" id="9995526at2759"/>
<dbReference type="PANTHER" id="PTHR13195:SF0">
    <property type="entry name" value="PSEUDOURIDYLATE SYNTHASE TRUB2, MITOCHONDRIAL"/>
    <property type="match status" value="1"/>
</dbReference>
<keyword evidence="4" id="KW-1185">Reference proteome</keyword>
<dbReference type="RefSeq" id="XP_016988359.1">
    <property type="nucleotide sequence ID" value="XM_017132870.1"/>
</dbReference>
<evidence type="ECO:0000259" key="2">
    <source>
        <dbReference type="Pfam" id="PF01509"/>
    </source>
</evidence>
<dbReference type="PANTHER" id="PTHR13195">
    <property type="entry name" value="PSEUDOURIDINE SYNTHASE-RELATED"/>
    <property type="match status" value="1"/>
</dbReference>
<accession>A0A6P4FGH7</accession>
<reference evidence="4" key="1">
    <citation type="journal article" date="2021" name="Elife">
        <title>Highly contiguous assemblies of 101 drosophilid genomes.</title>
        <authorList>
            <person name="Kim B.Y."/>
            <person name="Wang J.R."/>
            <person name="Miller D.E."/>
            <person name="Barmina O."/>
            <person name="Delaney E."/>
            <person name="Thompson A."/>
            <person name="Comeault A.A."/>
            <person name="Peede D."/>
            <person name="D'Agostino E.R."/>
            <person name="Pelaez J."/>
            <person name="Aguilar J.M."/>
            <person name="Haji D."/>
            <person name="Matsunaga T."/>
            <person name="Armstrong E.E."/>
            <person name="Zych M."/>
            <person name="Ogawa Y."/>
            <person name="Stamenkovic-Radak M."/>
            <person name="Jelic M."/>
            <person name="Veselinovic M.S."/>
            <person name="Tanaskovic M."/>
            <person name="Eric P."/>
            <person name="Gao J.J."/>
            <person name="Katoh T.K."/>
            <person name="Toda M.J."/>
            <person name="Watabe H."/>
            <person name="Watada M."/>
            <person name="Davis J.S."/>
            <person name="Moyle L.C."/>
            <person name="Manoli G."/>
            <person name="Bertolini E."/>
            <person name="Kostal V."/>
            <person name="Hawley R.S."/>
            <person name="Takahashi A."/>
            <person name="Jones C.D."/>
            <person name="Price D.K."/>
            <person name="Whiteman N."/>
            <person name="Kopp A."/>
            <person name="Matute D.R."/>
            <person name="Petrov D.A."/>
        </authorList>
    </citation>
    <scope>NUCLEOTIDE SEQUENCE [LARGE SCALE GENOMIC DNA]</scope>
</reference>
<evidence type="ECO:0000313" key="5">
    <source>
        <dbReference type="RefSeq" id="XP_016988359.1"/>
    </source>
</evidence>
<gene>
    <name evidence="5" type="primary">LOC108050953</name>
    <name evidence="3" type="synonym">108050953</name>
</gene>
<dbReference type="GO" id="GO:0003723">
    <property type="term" value="F:RNA binding"/>
    <property type="evidence" value="ECO:0007669"/>
    <property type="project" value="InterPro"/>
</dbReference>